<comment type="caution">
    <text evidence="2">The sequence shown here is derived from an EMBL/GenBank/DDBJ whole genome shotgun (WGS) entry which is preliminary data.</text>
</comment>
<sequence>MENYINIVKEIVLKRVPLDDYAVFLFGSRAVGNNHPMSDIDIGVWGEKPLSTIIKLDLEEELQESIVPYKIDLIDFFEVSKEFKHYALEKINVWNLNKNSTLSYPV</sequence>
<dbReference type="InterPro" id="IPR041633">
    <property type="entry name" value="Polbeta"/>
</dbReference>
<keyword evidence="3" id="KW-1185">Reference proteome</keyword>
<dbReference type="Gene3D" id="3.30.460.10">
    <property type="entry name" value="Beta Polymerase, domain 2"/>
    <property type="match status" value="1"/>
</dbReference>
<reference evidence="3" key="1">
    <citation type="journal article" date="2019" name="Int. J. Syst. Evol. Microbiol.">
        <title>The Global Catalogue of Microorganisms (GCM) 10K type strain sequencing project: providing services to taxonomists for standard genome sequencing and annotation.</title>
        <authorList>
            <consortium name="The Broad Institute Genomics Platform"/>
            <consortium name="The Broad Institute Genome Sequencing Center for Infectious Disease"/>
            <person name="Wu L."/>
            <person name="Ma J."/>
        </authorList>
    </citation>
    <scope>NUCLEOTIDE SEQUENCE [LARGE SCALE GENOMIC DNA]</scope>
    <source>
        <strain evidence="3">KCTC 42456</strain>
    </source>
</reference>
<accession>A0ABW5TQG5</accession>
<evidence type="ECO:0000313" key="2">
    <source>
        <dbReference type="EMBL" id="MFD2731516.1"/>
    </source>
</evidence>
<organism evidence="2 3">
    <name type="scientific">Pedobacter alpinus</name>
    <dbReference type="NCBI Taxonomy" id="1590643"/>
    <lineage>
        <taxon>Bacteria</taxon>
        <taxon>Pseudomonadati</taxon>
        <taxon>Bacteroidota</taxon>
        <taxon>Sphingobacteriia</taxon>
        <taxon>Sphingobacteriales</taxon>
        <taxon>Sphingobacteriaceae</taxon>
        <taxon>Pedobacter</taxon>
    </lineage>
</organism>
<dbReference type="Pfam" id="PF18765">
    <property type="entry name" value="Polbeta"/>
    <property type="match status" value="1"/>
</dbReference>
<feature type="domain" description="Polymerase beta nucleotidyltransferase" evidence="1">
    <location>
        <begin position="22"/>
        <end position="89"/>
    </location>
</feature>
<dbReference type="EMBL" id="JBHULV010000023">
    <property type="protein sequence ID" value="MFD2731516.1"/>
    <property type="molecule type" value="Genomic_DNA"/>
</dbReference>
<evidence type="ECO:0000259" key="1">
    <source>
        <dbReference type="Pfam" id="PF18765"/>
    </source>
</evidence>
<evidence type="ECO:0000313" key="3">
    <source>
        <dbReference type="Proteomes" id="UP001597546"/>
    </source>
</evidence>
<protein>
    <submittedName>
        <fullName evidence="2">Nucleotidyltransferase domain-containing protein</fullName>
    </submittedName>
</protein>
<dbReference type="InterPro" id="IPR043519">
    <property type="entry name" value="NT_sf"/>
</dbReference>
<proteinExistence type="predicted"/>
<dbReference type="RefSeq" id="WP_379047528.1">
    <property type="nucleotide sequence ID" value="NZ_JBHSKW010000067.1"/>
</dbReference>
<dbReference type="Proteomes" id="UP001597546">
    <property type="component" value="Unassembled WGS sequence"/>
</dbReference>
<gene>
    <name evidence="2" type="ORF">ACFSSE_07345</name>
</gene>
<dbReference type="CDD" id="cd05403">
    <property type="entry name" value="NT_KNTase_like"/>
    <property type="match status" value="1"/>
</dbReference>
<name>A0ABW5TQG5_9SPHI</name>
<dbReference type="SUPFAM" id="SSF81301">
    <property type="entry name" value="Nucleotidyltransferase"/>
    <property type="match status" value="1"/>
</dbReference>